<dbReference type="PROSITE" id="PS50157">
    <property type="entry name" value="ZINC_FINGER_C2H2_2"/>
    <property type="match status" value="11"/>
</dbReference>
<dbReference type="FunFam" id="3.30.160.60:FF:000145">
    <property type="entry name" value="Zinc finger protein 574"/>
    <property type="match status" value="1"/>
</dbReference>
<evidence type="ECO:0000313" key="11">
    <source>
        <dbReference type="Proteomes" id="UP000472265"/>
    </source>
</evidence>
<feature type="domain" description="C2H2-type" evidence="9">
    <location>
        <begin position="380"/>
        <end position="407"/>
    </location>
</feature>
<feature type="domain" description="C2H2-type" evidence="9">
    <location>
        <begin position="547"/>
        <end position="574"/>
    </location>
</feature>
<feature type="domain" description="C2H2-type" evidence="9">
    <location>
        <begin position="575"/>
        <end position="602"/>
    </location>
</feature>
<dbReference type="Proteomes" id="UP000472265">
    <property type="component" value="Chromosome 21"/>
</dbReference>
<evidence type="ECO:0000256" key="3">
    <source>
        <dbReference type="ARBA" id="ARBA00022737"/>
    </source>
</evidence>
<dbReference type="OMA" id="TQICVRC"/>
<keyword evidence="5" id="KW-0862">Zinc</keyword>
<feature type="domain" description="C2H2-type" evidence="9">
    <location>
        <begin position="687"/>
        <end position="714"/>
    </location>
</feature>
<evidence type="ECO:0000256" key="1">
    <source>
        <dbReference type="ARBA" id="ARBA00004123"/>
    </source>
</evidence>
<dbReference type="Pfam" id="PF13912">
    <property type="entry name" value="zf-C2H2_6"/>
    <property type="match status" value="1"/>
</dbReference>
<organism evidence="10 11">
    <name type="scientific">Sparus aurata</name>
    <name type="common">Gilthead sea bream</name>
    <dbReference type="NCBI Taxonomy" id="8175"/>
    <lineage>
        <taxon>Eukaryota</taxon>
        <taxon>Metazoa</taxon>
        <taxon>Chordata</taxon>
        <taxon>Craniata</taxon>
        <taxon>Vertebrata</taxon>
        <taxon>Euteleostomi</taxon>
        <taxon>Actinopterygii</taxon>
        <taxon>Neopterygii</taxon>
        <taxon>Teleostei</taxon>
        <taxon>Neoteleostei</taxon>
        <taxon>Acanthomorphata</taxon>
        <taxon>Eupercaria</taxon>
        <taxon>Spariformes</taxon>
        <taxon>Sparidae</taxon>
        <taxon>Sparus</taxon>
    </lineage>
</organism>
<protein>
    <recommendedName>
        <fullName evidence="9">C2H2-type domain-containing protein</fullName>
    </recommendedName>
</protein>
<dbReference type="FunFam" id="3.30.160.60:FF:000100">
    <property type="entry name" value="Zinc finger 45-like"/>
    <property type="match status" value="1"/>
</dbReference>
<feature type="domain" description="C2H2-type" evidence="9">
    <location>
        <begin position="603"/>
        <end position="630"/>
    </location>
</feature>
<feature type="domain" description="C2H2-type" evidence="9">
    <location>
        <begin position="491"/>
        <end position="518"/>
    </location>
</feature>
<dbReference type="Gene3D" id="3.30.160.60">
    <property type="entry name" value="Classic Zinc Finger"/>
    <property type="match status" value="10"/>
</dbReference>
<dbReference type="Pfam" id="PF00096">
    <property type="entry name" value="zf-C2H2"/>
    <property type="match status" value="9"/>
</dbReference>
<feature type="domain" description="C2H2-type" evidence="9">
    <location>
        <begin position="659"/>
        <end position="686"/>
    </location>
</feature>
<dbReference type="GO" id="GO:0001228">
    <property type="term" value="F:DNA-binding transcription activator activity, RNA polymerase II-specific"/>
    <property type="evidence" value="ECO:0007669"/>
    <property type="project" value="TreeGrafter"/>
</dbReference>
<feature type="domain" description="C2H2-type" evidence="9">
    <location>
        <begin position="631"/>
        <end position="658"/>
    </location>
</feature>
<sequence>MLYVSGPPAEGPLPLSLLRLLVPPLRVMSAAMWKVVCLRNTEHYGKVEEFVSLVTEAIPDIFTDRQTRLLTLGLRAKMTLQMLSSDQSEDLRGVKTYWNNFLPFSSEQVHPGNEALEENFVRFVERLLEDPKEREHFIENVFPVEYGPDFDTALETVICEFFTRLEELLLIPDFKQVSRRTYALQFTVYSSLPWTELPIQRHLNKSFFCLVKTAVWISDAPSVLEEYMKPESKADELKVLLRSKAHCGKMAKMDTSVHSPSEQRLFSSLSIPPSLREINAKDVESNAQTFENQVEPEEMFPHEAEDIEIQDAQWPSEEGTNILDSSTIEQTAGSNGSNSIHVHIMEDDQASSTCRAPSPFTQNPVLSSPINGPPRQRVAHKCTHCGKCFIYRYELLEHQRLHTGENPYKCSQCGKAFRRSSDMSTHRRTQCTKAAYICIKCGNSFQSMQDRLRHRCVRNVPKFACSQCGKSFKNMHVLGKHELTHTQNRILKCRICGEMYPSMSELRSHQKVHPLELANQCMQCGKFFSSAASLTSHELRHRQPKTQICVHCGKAFKNKHDLKLHMRSHTGERPFQCTYCGKRFSVSGNLNIHIRIHTGEKPYLCSDCGKGFVSAGELQIHRRTHTGERPYKCTLCDRGFTMASKLTLHMRVHTGERPYVCLECGKGFSRGSELKKHTMNHTGVRPFACQLCAKTYTCHNHLKRHMKTHSIAQSQSV</sequence>
<evidence type="ECO:0000256" key="2">
    <source>
        <dbReference type="ARBA" id="ARBA00022723"/>
    </source>
</evidence>
<reference evidence="10" key="2">
    <citation type="submission" date="2025-08" db="UniProtKB">
        <authorList>
            <consortium name="Ensembl"/>
        </authorList>
    </citation>
    <scope>IDENTIFICATION</scope>
</reference>
<feature type="domain" description="C2H2-type" evidence="9">
    <location>
        <begin position="463"/>
        <end position="490"/>
    </location>
</feature>
<dbReference type="GO" id="GO:0008270">
    <property type="term" value="F:zinc ion binding"/>
    <property type="evidence" value="ECO:0007669"/>
    <property type="project" value="UniProtKB-KW"/>
</dbReference>
<reference evidence="10" key="3">
    <citation type="submission" date="2025-09" db="UniProtKB">
        <authorList>
            <consortium name="Ensembl"/>
        </authorList>
    </citation>
    <scope>IDENTIFICATION</scope>
</reference>
<dbReference type="GO" id="GO:0005634">
    <property type="term" value="C:nucleus"/>
    <property type="evidence" value="ECO:0007669"/>
    <property type="project" value="UniProtKB-SubCell"/>
</dbReference>
<keyword evidence="7" id="KW-0539">Nucleus</keyword>
<keyword evidence="6" id="KW-0238">DNA-binding</keyword>
<dbReference type="SUPFAM" id="SSF57667">
    <property type="entry name" value="beta-beta-alpha zinc fingers"/>
    <property type="match status" value="6"/>
</dbReference>
<dbReference type="PANTHER" id="PTHR24393">
    <property type="entry name" value="ZINC FINGER PROTEIN"/>
    <property type="match status" value="1"/>
</dbReference>
<evidence type="ECO:0000256" key="5">
    <source>
        <dbReference type="ARBA" id="ARBA00022833"/>
    </source>
</evidence>
<dbReference type="FunFam" id="3.30.160.60:FF:002343">
    <property type="entry name" value="Zinc finger protein 33A"/>
    <property type="match status" value="3"/>
</dbReference>
<dbReference type="GO" id="GO:0000978">
    <property type="term" value="F:RNA polymerase II cis-regulatory region sequence-specific DNA binding"/>
    <property type="evidence" value="ECO:0007669"/>
    <property type="project" value="TreeGrafter"/>
</dbReference>
<feature type="domain" description="C2H2-type" evidence="9">
    <location>
        <begin position="408"/>
        <end position="435"/>
    </location>
</feature>
<dbReference type="CDD" id="cd11657">
    <property type="entry name" value="TIN2_N"/>
    <property type="match status" value="1"/>
</dbReference>
<feature type="domain" description="C2H2-type" evidence="9">
    <location>
        <begin position="519"/>
        <end position="546"/>
    </location>
</feature>
<keyword evidence="3" id="KW-0677">Repeat</keyword>
<dbReference type="SMART" id="SM00355">
    <property type="entry name" value="ZnF_C2H2"/>
    <property type="match status" value="12"/>
</dbReference>
<dbReference type="PROSITE" id="PS00028">
    <property type="entry name" value="ZINC_FINGER_C2H2_1"/>
    <property type="match status" value="10"/>
</dbReference>
<dbReference type="PANTHER" id="PTHR24393:SF151">
    <property type="entry name" value="C2H2-TYPE DOMAIN-CONTAINING PROTEIN"/>
    <property type="match status" value="1"/>
</dbReference>
<dbReference type="InterPro" id="IPR013087">
    <property type="entry name" value="Znf_C2H2_type"/>
</dbReference>
<dbReference type="Pfam" id="PF14973">
    <property type="entry name" value="TINF2_N"/>
    <property type="match status" value="1"/>
</dbReference>
<dbReference type="InterPro" id="IPR036236">
    <property type="entry name" value="Znf_C2H2_sf"/>
</dbReference>
<evidence type="ECO:0000256" key="8">
    <source>
        <dbReference type="PROSITE-ProRule" id="PRU00042"/>
    </source>
</evidence>
<dbReference type="FunFam" id="3.30.160.60:FF:000110">
    <property type="entry name" value="Zinc finger protein-like"/>
    <property type="match status" value="1"/>
</dbReference>
<evidence type="ECO:0000256" key="4">
    <source>
        <dbReference type="ARBA" id="ARBA00022771"/>
    </source>
</evidence>
<keyword evidence="4 8" id="KW-0863">Zinc-finger</keyword>
<comment type="subcellular location">
    <subcellularLocation>
        <location evidence="1">Nucleus</location>
    </subcellularLocation>
</comment>
<proteinExistence type="predicted"/>
<evidence type="ECO:0000259" key="9">
    <source>
        <dbReference type="PROSITE" id="PS50157"/>
    </source>
</evidence>
<dbReference type="FunFam" id="3.30.160.60:FF:000384">
    <property type="entry name" value="Zinc finger protein 550"/>
    <property type="match status" value="1"/>
</dbReference>
<keyword evidence="11" id="KW-1185">Reference proteome</keyword>
<dbReference type="InterPro" id="IPR029400">
    <property type="entry name" value="TINF2_N"/>
</dbReference>
<evidence type="ECO:0000313" key="10">
    <source>
        <dbReference type="Ensembl" id="ENSSAUP00010062447.1"/>
    </source>
</evidence>
<evidence type="ECO:0000256" key="6">
    <source>
        <dbReference type="ARBA" id="ARBA00023125"/>
    </source>
</evidence>
<keyword evidence="2" id="KW-0479">Metal-binding</keyword>
<dbReference type="Ensembl" id="ENSSAUT00010065481.1">
    <property type="protein sequence ID" value="ENSSAUP00010062447.1"/>
    <property type="gene ID" value="ENSSAUG00010025204.1"/>
</dbReference>
<reference evidence="10" key="1">
    <citation type="submission" date="2021-04" db="EMBL/GenBank/DDBJ databases">
        <authorList>
            <consortium name="Wellcome Sanger Institute Data Sharing"/>
        </authorList>
    </citation>
    <scope>NUCLEOTIDE SEQUENCE [LARGE SCALE GENOMIC DNA]</scope>
</reference>
<dbReference type="AlphaFoldDB" id="A0A671YFG0"/>
<name>A0A671YFG0_SPAAU</name>
<evidence type="ECO:0000256" key="7">
    <source>
        <dbReference type="ARBA" id="ARBA00023242"/>
    </source>
</evidence>
<accession>A0A671YFG0</accession>
<dbReference type="InParanoid" id="A0A671YFG0"/>
<dbReference type="GeneTree" id="ENSGT00940000156207"/>
<gene>
    <name evidence="10" type="primary">LOC115572926</name>
</gene>